<dbReference type="Proteomes" id="UP000265520">
    <property type="component" value="Unassembled WGS sequence"/>
</dbReference>
<protein>
    <submittedName>
        <fullName evidence="2">Serine/threonine-protein phosphatase 7 long form-like protein</fullName>
    </submittedName>
</protein>
<evidence type="ECO:0000313" key="3">
    <source>
        <dbReference type="Proteomes" id="UP000265520"/>
    </source>
</evidence>
<dbReference type="AlphaFoldDB" id="A0A392QFP7"/>
<dbReference type="Pfam" id="PF10536">
    <property type="entry name" value="PMD"/>
    <property type="match status" value="1"/>
</dbReference>
<proteinExistence type="predicted"/>
<dbReference type="GO" id="GO:0010073">
    <property type="term" value="P:meristem maintenance"/>
    <property type="evidence" value="ECO:0007669"/>
    <property type="project" value="InterPro"/>
</dbReference>
<keyword evidence="3" id="KW-1185">Reference proteome</keyword>
<evidence type="ECO:0000259" key="1">
    <source>
        <dbReference type="Pfam" id="PF10536"/>
    </source>
</evidence>
<accession>A0A392QFP7</accession>
<sequence length="151" mass="17334">MASGDEYLPPSSSSFVGLKKEDVLALFSETNGPHLKHSFLQFVYVDNWDFADAALAENKPMHEIRLYRERCIRAFLLYLVCCTIFNNKTSYYVDVVYLQYFQDLSAVHEWNWGAAALAYLQNYLDAASTADTGQMAGYLSFLQVIIYVRLR</sequence>
<comment type="caution">
    <text evidence="2">The sequence shown here is derived from an EMBL/GenBank/DDBJ whole genome shotgun (WGS) entry which is preliminary data.</text>
</comment>
<reference evidence="2 3" key="1">
    <citation type="journal article" date="2018" name="Front. Plant Sci.">
        <title>Red Clover (Trifolium pratense) and Zigzag Clover (T. medium) - A Picture of Genomic Similarities and Differences.</title>
        <authorList>
            <person name="Dluhosova J."/>
            <person name="Istvanek J."/>
            <person name="Nedelnik J."/>
            <person name="Repkova J."/>
        </authorList>
    </citation>
    <scope>NUCLEOTIDE SEQUENCE [LARGE SCALE GENOMIC DNA]</scope>
    <source>
        <strain evidence="3">cv. 10/8</strain>
        <tissue evidence="2">Leaf</tissue>
    </source>
</reference>
<dbReference type="PANTHER" id="PTHR46033">
    <property type="entry name" value="PROTEIN MAIN-LIKE 2"/>
    <property type="match status" value="1"/>
</dbReference>
<dbReference type="EMBL" id="LXQA010132118">
    <property type="protein sequence ID" value="MCI22749.1"/>
    <property type="molecule type" value="Genomic_DNA"/>
</dbReference>
<evidence type="ECO:0000313" key="2">
    <source>
        <dbReference type="EMBL" id="MCI22749.1"/>
    </source>
</evidence>
<organism evidence="2 3">
    <name type="scientific">Trifolium medium</name>
    <dbReference type="NCBI Taxonomy" id="97028"/>
    <lineage>
        <taxon>Eukaryota</taxon>
        <taxon>Viridiplantae</taxon>
        <taxon>Streptophyta</taxon>
        <taxon>Embryophyta</taxon>
        <taxon>Tracheophyta</taxon>
        <taxon>Spermatophyta</taxon>
        <taxon>Magnoliopsida</taxon>
        <taxon>eudicotyledons</taxon>
        <taxon>Gunneridae</taxon>
        <taxon>Pentapetalae</taxon>
        <taxon>rosids</taxon>
        <taxon>fabids</taxon>
        <taxon>Fabales</taxon>
        <taxon>Fabaceae</taxon>
        <taxon>Papilionoideae</taxon>
        <taxon>50 kb inversion clade</taxon>
        <taxon>NPAAA clade</taxon>
        <taxon>Hologalegina</taxon>
        <taxon>IRL clade</taxon>
        <taxon>Trifolieae</taxon>
        <taxon>Trifolium</taxon>
    </lineage>
</organism>
<dbReference type="InterPro" id="IPR019557">
    <property type="entry name" value="AminoTfrase-like_pln_mobile"/>
</dbReference>
<feature type="domain" description="Aminotransferase-like plant mobile" evidence="1">
    <location>
        <begin position="66"/>
        <end position="151"/>
    </location>
</feature>
<dbReference type="PANTHER" id="PTHR46033:SF1">
    <property type="entry name" value="PROTEIN MAIN-LIKE 2"/>
    <property type="match status" value="1"/>
</dbReference>
<name>A0A392QFP7_9FABA</name>
<dbReference type="InterPro" id="IPR044824">
    <property type="entry name" value="MAIN-like"/>
</dbReference>